<keyword evidence="2" id="KW-1185">Reference proteome</keyword>
<evidence type="ECO:0000313" key="2">
    <source>
        <dbReference type="Proteomes" id="UP000199729"/>
    </source>
</evidence>
<sequence>MKFQPDHLDGVNVIAKLEAQRIWVHQTPFTTSLVVPWVGDAEAWPATRPQELTPAHFERIAAFQPEVVIFGSGPKLQFISPQLYRCLIERRIGMETMDTAAACRTYNVLVNEGRKVVGAFLLA</sequence>
<evidence type="ECO:0000313" key="1">
    <source>
        <dbReference type="EMBL" id="ASM78402.1"/>
    </source>
</evidence>
<proteinExistence type="predicted"/>
<dbReference type="OrthoDB" id="9800373at2"/>
<dbReference type="PANTHER" id="PTHR21192">
    <property type="entry name" value="NUCLEAR PROTEIN E3-3"/>
    <property type="match status" value="1"/>
</dbReference>
<dbReference type="Gene3D" id="3.40.1230.10">
    <property type="entry name" value="MTH938-like"/>
    <property type="match status" value="1"/>
</dbReference>
<dbReference type="RefSeq" id="WP_089417336.1">
    <property type="nucleotide sequence ID" value="NZ_CP022423.1"/>
</dbReference>
<dbReference type="PANTHER" id="PTHR21192:SF2">
    <property type="entry name" value="NADH DEHYDROGENASE [UBIQUINONE] 1 ALPHA SUBCOMPLEX ASSEMBLY FACTOR 3"/>
    <property type="match status" value="1"/>
</dbReference>
<dbReference type="KEGG" id="vff:VITFI_CDS2625"/>
<dbReference type="Proteomes" id="UP000199729">
    <property type="component" value="Chromosome"/>
</dbReference>
<dbReference type="Pfam" id="PF04430">
    <property type="entry name" value="DUF498"/>
    <property type="match status" value="1"/>
</dbReference>
<dbReference type="SUPFAM" id="SSF64076">
    <property type="entry name" value="MTH938-like"/>
    <property type="match status" value="1"/>
</dbReference>
<organism evidence="1 2">
    <name type="scientific">Vitreoscilla filiformis</name>
    <dbReference type="NCBI Taxonomy" id="63"/>
    <lineage>
        <taxon>Bacteria</taxon>
        <taxon>Pseudomonadati</taxon>
        <taxon>Pseudomonadota</taxon>
        <taxon>Betaproteobacteria</taxon>
        <taxon>Neisseriales</taxon>
        <taxon>Neisseriaceae</taxon>
        <taxon>Vitreoscilla</taxon>
    </lineage>
</organism>
<accession>A0A221KH75</accession>
<gene>
    <name evidence="1" type="ORF">VITFI_CDS2625</name>
</gene>
<dbReference type="AlphaFoldDB" id="A0A221KH75"/>
<reference evidence="1 2" key="1">
    <citation type="submission" date="2017-07" db="EMBL/GenBank/DDBJ databases">
        <title>Complete Genome Sequence of the cosmetic ferment Vitreoscilla filiformis (ATCC15551).</title>
        <authorList>
            <person name="Contreras S."/>
            <person name="Sagory-Zalkind P."/>
            <person name="Blanquart H."/>
            <person name="Iltis A."/>
            <person name="Morand S.C."/>
        </authorList>
    </citation>
    <scope>NUCLEOTIDE SEQUENCE [LARGE SCALE GENOMIC DNA]</scope>
    <source>
        <strain evidence="1 2">ATCC 15551</strain>
    </source>
</reference>
<dbReference type="InterPro" id="IPR007523">
    <property type="entry name" value="NDUFAF3/AAMDC"/>
</dbReference>
<dbReference type="InterPro" id="IPR036748">
    <property type="entry name" value="MTH938-like_sf"/>
</dbReference>
<dbReference type="EMBL" id="CP022423">
    <property type="protein sequence ID" value="ASM78402.1"/>
    <property type="molecule type" value="Genomic_DNA"/>
</dbReference>
<evidence type="ECO:0008006" key="3">
    <source>
        <dbReference type="Google" id="ProtNLM"/>
    </source>
</evidence>
<protein>
    <recommendedName>
        <fullName evidence="3">Xcc1710-like domain-containing protein</fullName>
    </recommendedName>
</protein>
<name>A0A221KH75_VITFI</name>